<evidence type="ECO:0000256" key="6">
    <source>
        <dbReference type="ARBA" id="ARBA00022692"/>
    </source>
</evidence>
<dbReference type="FunFam" id="3.40.50.300:FF:000074">
    <property type="entry name" value="Multidrug resistance-associated protein 5 isoform 1"/>
    <property type="match status" value="1"/>
</dbReference>
<comment type="catalytic activity">
    <reaction evidence="21">
        <text>sphing-4-enine 1-phosphate(in) + ATP + H2O = sphing-4-enine 1-phosphate(out) + ADP + phosphate + H(+)</text>
        <dbReference type="Rhea" id="RHEA:38951"/>
        <dbReference type="ChEBI" id="CHEBI:15377"/>
        <dbReference type="ChEBI" id="CHEBI:15378"/>
        <dbReference type="ChEBI" id="CHEBI:30616"/>
        <dbReference type="ChEBI" id="CHEBI:43474"/>
        <dbReference type="ChEBI" id="CHEBI:60119"/>
        <dbReference type="ChEBI" id="CHEBI:456216"/>
    </reaction>
    <physiologicalReaction direction="left-to-right" evidence="21">
        <dbReference type="Rhea" id="RHEA:38952"/>
    </physiologicalReaction>
</comment>
<dbReference type="GO" id="GO:0006869">
    <property type="term" value="P:lipid transport"/>
    <property type="evidence" value="ECO:0007669"/>
    <property type="project" value="UniProtKB-KW"/>
</dbReference>
<proteinExistence type="inferred from homology"/>
<keyword evidence="5" id="KW-1003">Cell membrane</keyword>
<feature type="transmembrane region" description="Helical" evidence="26">
    <location>
        <begin position="89"/>
        <end position="107"/>
    </location>
</feature>
<feature type="transmembrane region" description="Helical" evidence="26">
    <location>
        <begin position="423"/>
        <end position="443"/>
    </location>
</feature>
<evidence type="ECO:0000256" key="16">
    <source>
        <dbReference type="ARBA" id="ARBA00034018"/>
    </source>
</evidence>
<evidence type="ECO:0000256" key="26">
    <source>
        <dbReference type="SAM" id="Phobius"/>
    </source>
</evidence>
<dbReference type="FunFam" id="1.20.1560.10:FF:000001">
    <property type="entry name" value="ATP-binding cassette subfamily C member 1"/>
    <property type="match status" value="1"/>
</dbReference>
<dbReference type="InterPro" id="IPR050173">
    <property type="entry name" value="ABC_transporter_C-like"/>
</dbReference>
<sequence length="1466" mass="165082">INTLKDPDKYYFTQCFQNTVLVWIPCIYLWVCFPVYFLYLRCHDRGYIQMSNLNKAKTALGLILWIVCWADLFYSFWERSQNIFQAPFFLVRPTVLGITMLLATFLIQYERIKGVQSSGVMTIFWLISLLCAIVVFRSKIIHALNTVSDLDAFRYATFCIYFVLLFVQLILCCFPERPPLFSETVNDPVSVQFILSAGYCMLMVQGYRRPLEAKDLWSLNKEDKSEEIVQPLNMLYSPKKQQKSSSSSGDVTEEAEALIIKPSQKSSEASLFKVLYKTFGPYFLMSFLFKAAHDLLMFAGPEILKLLINFVNNKAAPNWQGYFYTGLLFVCACLQTLILHQYFHICFVTGMRLKTAIVGVIYRKALVITNSARKTSTVGEIVNLMSVDAQRFMDLATYINMIWSAPLQVILALYLLWQNLGPSVLAGVAVMILLVPINAVMAMKTKTYQVAQMKSKDNRIKLMNEILNGIKVLKLYAWELAFREKVLEIRQKELKVLKKSAYLAAMATFTWVCAPFLVALSTFAVYVTIDKKNVLDAQKAFVSLALFNILRFPLNMLPMVISSIVEASVSLKRLRVFLSHEELDPDSIIRGPITEGEFLFLLKISMCKFWQAELCTLYFSINFTVPEGSLVAVVGQVGCGKSSLLSALLGEMDKKEGYVVVKGSVAYVPQQAWVQNATLEDNVIFGREMNESRYKRVIEACALLPDIEILPTGDKTEIGEKGVNLSGGQKQRVSLARAVYCNADVYLFDDPLSAVDAHVGKHIFEKVIGPKGILKNKTRVLVTHAINYLPQMDTILVMSDGEISEMGSYQELLKQDGAFAEFLRTYANAEQSMENSGKLTEKQMSSNRQLSNSSTYSRDTGKTQHQSSTAELQKPLAEKNSWKLTEADTAKTGRVKATVYWDYMKAIGLFISFLSIFLFMCNHIASLASNYWLSLWTDDPVINGTQQYTNVRLGVYGALGISQGLLGLTYFKISWGIFASRHLHLNLLHNVLRSPMSFFERTPSGNLVNRFSKEIDTIDSTIPPIIKMFMGSTFNVIGACIIILLATPIAAVIIPPLGLVYLLVQRFYVATSRQLKRLESVSRSPVYSHFNETLLGVSVIRAFEEQKRFIKQNDVKVDENQKAYYPSIVANRWLAVRLEYVGNCIVLFAALFAVTARNKLSAGLVGLSVSYSLQITAYLNWLVRMSSELETNIVAVERVKEYAEMEKEAEWSIEQTAPASTWPKEGKVEFRGYGLRYREDLDLVLKNINVTINGGEKIGIVGRTGAGKSSLTLGLFRINEAAEGEIIIDGINIAKIGLHDLRFKITIIPQDPILFSGSLRMNLDPFDQHSDEDIWRSLELAHLKNFVSSLPDKLNHECAEGGENLSVGQRQLVCLARALLRKSKILVLDEATAAVDLETDKLIQSTIKSQFEECTVLTIAHRLNTIMDYTRVLVLDRGEVVECGSPDHLLQEKGIFYSMAKDSGLV</sequence>
<dbReference type="GO" id="GO:0016887">
    <property type="term" value="F:ATP hydrolysis activity"/>
    <property type="evidence" value="ECO:0007669"/>
    <property type="project" value="InterPro"/>
</dbReference>
<dbReference type="InterPro" id="IPR056227">
    <property type="entry name" value="TMD0_ABC"/>
</dbReference>
<evidence type="ECO:0000256" key="3">
    <source>
        <dbReference type="ARBA" id="ARBA00012191"/>
    </source>
</evidence>
<feature type="transmembrane region" description="Helical" evidence="26">
    <location>
        <begin position="321"/>
        <end position="343"/>
    </location>
</feature>
<feature type="transmembrane region" description="Helical" evidence="26">
    <location>
        <begin position="395"/>
        <end position="417"/>
    </location>
</feature>
<reference evidence="29" key="1">
    <citation type="submission" date="2025-08" db="UniProtKB">
        <authorList>
            <consortium name="Ensembl"/>
        </authorList>
    </citation>
    <scope>IDENTIFICATION</scope>
</reference>
<dbReference type="Ensembl" id="ENSBOBT00000014871.1">
    <property type="protein sequence ID" value="ENSBOBP00000014533.1"/>
    <property type="gene ID" value="ENSBOBG00000001256.1"/>
</dbReference>
<evidence type="ECO:0000256" key="19">
    <source>
        <dbReference type="ARBA" id="ARBA00041913"/>
    </source>
</evidence>
<dbReference type="SMART" id="SM00382">
    <property type="entry name" value="AAA"/>
    <property type="match status" value="2"/>
</dbReference>
<feature type="domain" description="ABC transporter" evidence="27">
    <location>
        <begin position="601"/>
        <end position="825"/>
    </location>
</feature>
<keyword evidence="14 26" id="KW-0472">Membrane</keyword>
<dbReference type="PANTHER" id="PTHR24223">
    <property type="entry name" value="ATP-BINDING CASSETTE SUB-FAMILY C"/>
    <property type="match status" value="1"/>
</dbReference>
<dbReference type="Gene3D" id="1.20.1560.10">
    <property type="entry name" value="ABC transporter type 1, transmembrane domain"/>
    <property type="match status" value="2"/>
</dbReference>
<keyword evidence="7" id="KW-0677">Repeat</keyword>
<feature type="domain" description="ABC transmembrane type-1" evidence="28">
    <location>
        <begin position="284"/>
        <end position="566"/>
    </location>
</feature>
<comment type="catalytic activity">
    <reaction evidence="23">
        <text>17beta-estradiol 17-O-(beta-D-glucuronate)(in) + ATP + H2O = 17beta-estradiol 17-O-(beta-D-glucuronate)(out) + ADP + phosphate + H(+)</text>
        <dbReference type="Rhea" id="RHEA:60128"/>
        <dbReference type="ChEBI" id="CHEBI:15377"/>
        <dbReference type="ChEBI" id="CHEBI:15378"/>
        <dbReference type="ChEBI" id="CHEBI:30616"/>
        <dbReference type="ChEBI" id="CHEBI:43474"/>
        <dbReference type="ChEBI" id="CHEBI:82961"/>
        <dbReference type="ChEBI" id="CHEBI:456216"/>
    </reaction>
    <physiologicalReaction direction="left-to-right" evidence="23">
        <dbReference type="Rhea" id="RHEA:60129"/>
    </physiologicalReaction>
</comment>
<comment type="catalytic activity">
    <reaction evidence="22">
        <text>leukotriene C4(in) + ATP + H2O = leukotriene C4(out) + ADP + phosphate + H(+)</text>
        <dbReference type="Rhea" id="RHEA:38963"/>
        <dbReference type="ChEBI" id="CHEBI:15377"/>
        <dbReference type="ChEBI" id="CHEBI:15378"/>
        <dbReference type="ChEBI" id="CHEBI:30616"/>
        <dbReference type="ChEBI" id="CHEBI:43474"/>
        <dbReference type="ChEBI" id="CHEBI:57973"/>
        <dbReference type="ChEBI" id="CHEBI:456216"/>
    </reaction>
    <physiologicalReaction direction="left-to-right" evidence="22">
        <dbReference type="Rhea" id="RHEA:38964"/>
    </physiologicalReaction>
</comment>
<dbReference type="InterPro" id="IPR011527">
    <property type="entry name" value="ABC1_TM_dom"/>
</dbReference>
<evidence type="ECO:0000256" key="12">
    <source>
        <dbReference type="ARBA" id="ARBA00022989"/>
    </source>
</evidence>
<feature type="transmembrane region" description="Helical" evidence="26">
    <location>
        <begin position="1140"/>
        <end position="1156"/>
    </location>
</feature>
<evidence type="ECO:0000256" key="18">
    <source>
        <dbReference type="ARBA" id="ARBA00041345"/>
    </source>
</evidence>
<feature type="transmembrane region" description="Helical" evidence="26">
    <location>
        <begin position="59"/>
        <end position="77"/>
    </location>
</feature>
<organism evidence="29 30">
    <name type="scientific">Bubo bubo</name>
    <name type="common">Eurasian eagle-owl</name>
    <name type="synonym">Strix bubo</name>
    <dbReference type="NCBI Taxonomy" id="30461"/>
    <lineage>
        <taxon>Eukaryota</taxon>
        <taxon>Metazoa</taxon>
        <taxon>Chordata</taxon>
        <taxon>Craniata</taxon>
        <taxon>Vertebrata</taxon>
        <taxon>Euteleostomi</taxon>
        <taxon>Archelosauria</taxon>
        <taxon>Archosauria</taxon>
        <taxon>Dinosauria</taxon>
        <taxon>Saurischia</taxon>
        <taxon>Theropoda</taxon>
        <taxon>Coelurosauria</taxon>
        <taxon>Aves</taxon>
        <taxon>Neognathae</taxon>
        <taxon>Neoaves</taxon>
        <taxon>Telluraves</taxon>
        <taxon>Strigiformes</taxon>
        <taxon>Strigidae</taxon>
        <taxon>Bubo</taxon>
    </lineage>
</organism>
<dbReference type="GO" id="GO:0016323">
    <property type="term" value="C:basolateral plasma membrane"/>
    <property type="evidence" value="ECO:0007669"/>
    <property type="project" value="TreeGrafter"/>
</dbReference>
<keyword evidence="13" id="KW-0445">Lipid transport</keyword>
<dbReference type="Gene3D" id="3.40.50.300">
    <property type="entry name" value="P-loop containing nucleotide triphosphate hydrolases"/>
    <property type="match status" value="2"/>
</dbReference>
<dbReference type="Pfam" id="PF00005">
    <property type="entry name" value="ABC_tran"/>
    <property type="match status" value="2"/>
</dbReference>
<dbReference type="GO" id="GO:0034634">
    <property type="term" value="F:glutathione transmembrane transporter activity"/>
    <property type="evidence" value="ECO:0007669"/>
    <property type="project" value="TreeGrafter"/>
</dbReference>
<evidence type="ECO:0000256" key="8">
    <source>
        <dbReference type="ARBA" id="ARBA00022741"/>
    </source>
</evidence>
<evidence type="ECO:0000256" key="10">
    <source>
        <dbReference type="ARBA" id="ARBA00022840"/>
    </source>
</evidence>
<evidence type="ECO:0000313" key="30">
    <source>
        <dbReference type="Proteomes" id="UP000694567"/>
    </source>
</evidence>
<dbReference type="Pfam" id="PF00664">
    <property type="entry name" value="ABC_membrane"/>
    <property type="match status" value="2"/>
</dbReference>
<dbReference type="InterPro" id="IPR003593">
    <property type="entry name" value="AAA+_ATPase"/>
</dbReference>
<feature type="domain" description="ABC transmembrane type-1" evidence="28">
    <location>
        <begin position="913"/>
        <end position="1191"/>
    </location>
</feature>
<dbReference type="InterPro" id="IPR027417">
    <property type="entry name" value="P-loop_NTPase"/>
</dbReference>
<evidence type="ECO:0000256" key="23">
    <source>
        <dbReference type="ARBA" id="ARBA00047576"/>
    </source>
</evidence>
<dbReference type="NCBIfam" id="TIGR00957">
    <property type="entry name" value="MRP_assoc_pro"/>
    <property type="match status" value="1"/>
</dbReference>
<evidence type="ECO:0000256" key="13">
    <source>
        <dbReference type="ARBA" id="ARBA00023055"/>
    </source>
</evidence>
<feature type="transmembrane region" description="Helical" evidence="26">
    <location>
        <begin position="20"/>
        <end position="39"/>
    </location>
</feature>
<dbReference type="Proteomes" id="UP000694567">
    <property type="component" value="Unplaced"/>
</dbReference>
<dbReference type="SUPFAM" id="SSF90123">
    <property type="entry name" value="ABC transporter transmembrane region"/>
    <property type="match status" value="2"/>
</dbReference>
<feature type="transmembrane region" description="Helical" evidence="26">
    <location>
        <begin position="906"/>
        <end position="933"/>
    </location>
</feature>
<feature type="compositionally biased region" description="Polar residues" evidence="25">
    <location>
        <begin position="834"/>
        <end position="871"/>
    </location>
</feature>
<dbReference type="EC" id="7.6.2.2" evidence="3"/>
<dbReference type="GO" id="GO:0008559">
    <property type="term" value="F:ABC-type xenobiotic transporter activity"/>
    <property type="evidence" value="ECO:0007669"/>
    <property type="project" value="UniProtKB-EC"/>
</dbReference>
<evidence type="ECO:0000256" key="11">
    <source>
        <dbReference type="ARBA" id="ARBA00022967"/>
    </source>
</evidence>
<feature type="transmembrane region" description="Helical" evidence="26">
    <location>
        <begin position="1162"/>
        <end position="1183"/>
    </location>
</feature>
<evidence type="ECO:0000256" key="20">
    <source>
        <dbReference type="ARBA" id="ARBA00042274"/>
    </source>
</evidence>
<evidence type="ECO:0000256" key="22">
    <source>
        <dbReference type="ARBA" id="ARBA00047523"/>
    </source>
</evidence>
<evidence type="ECO:0000256" key="25">
    <source>
        <dbReference type="SAM" id="MobiDB-lite"/>
    </source>
</evidence>
<comment type="subcellular location">
    <subcellularLocation>
        <location evidence="1">Cell membrane</location>
        <topology evidence="1">Multi-pass membrane protein</topology>
    </subcellularLocation>
</comment>
<dbReference type="CDD" id="cd18595">
    <property type="entry name" value="ABC_6TM_MRP1_2_3_6_D1_like"/>
    <property type="match status" value="1"/>
</dbReference>
<reference evidence="29" key="2">
    <citation type="submission" date="2025-09" db="UniProtKB">
        <authorList>
            <consortium name="Ensembl"/>
        </authorList>
    </citation>
    <scope>IDENTIFICATION</scope>
</reference>
<keyword evidence="4" id="KW-0813">Transport</keyword>
<evidence type="ECO:0000256" key="7">
    <source>
        <dbReference type="ARBA" id="ARBA00022737"/>
    </source>
</evidence>
<evidence type="ECO:0000256" key="9">
    <source>
        <dbReference type="ARBA" id="ARBA00022801"/>
    </source>
</evidence>
<comment type="catalytic activity">
    <reaction evidence="24">
        <text>2',3'-cGAMP(in) + ATP + H2O = 2',3'-cGAMP(out) + ADP + phosphate + H(+)</text>
        <dbReference type="Rhea" id="RHEA:74887"/>
        <dbReference type="ChEBI" id="CHEBI:15377"/>
        <dbReference type="ChEBI" id="CHEBI:15378"/>
        <dbReference type="ChEBI" id="CHEBI:30616"/>
        <dbReference type="ChEBI" id="CHEBI:43474"/>
        <dbReference type="ChEBI" id="CHEBI:143093"/>
        <dbReference type="ChEBI" id="CHEBI:456216"/>
    </reaction>
</comment>
<evidence type="ECO:0000256" key="14">
    <source>
        <dbReference type="ARBA" id="ARBA00023136"/>
    </source>
</evidence>
<keyword evidence="10" id="KW-0067">ATP-binding</keyword>
<comment type="similarity">
    <text evidence="2">Belongs to the ABC transporter superfamily. ABCC family. Conjugate transporter (TC 3.A.1.208) subfamily.</text>
</comment>
<feature type="transmembrane region" description="Helical" evidence="26">
    <location>
        <begin position="282"/>
        <end position="301"/>
    </location>
</feature>
<dbReference type="InterPro" id="IPR005292">
    <property type="entry name" value="MRP"/>
</dbReference>
<evidence type="ECO:0000256" key="4">
    <source>
        <dbReference type="ARBA" id="ARBA00022448"/>
    </source>
</evidence>
<evidence type="ECO:0000256" key="5">
    <source>
        <dbReference type="ARBA" id="ARBA00022475"/>
    </source>
</evidence>
<accession>A0A8C0F947</accession>
<dbReference type="FunFam" id="1.20.1560.10:FF:000007">
    <property type="entry name" value="ATP-binding cassette subfamily C member 1"/>
    <property type="match status" value="1"/>
</dbReference>
<feature type="transmembrane region" description="Helical" evidence="26">
    <location>
        <begin position="953"/>
        <end position="971"/>
    </location>
</feature>
<dbReference type="PROSITE" id="PS50929">
    <property type="entry name" value="ABC_TM1F"/>
    <property type="match status" value="2"/>
</dbReference>
<keyword evidence="30" id="KW-1185">Reference proteome</keyword>
<dbReference type="Pfam" id="PF24357">
    <property type="entry name" value="TMD0_ABC"/>
    <property type="match status" value="1"/>
</dbReference>
<feature type="region of interest" description="Disordered" evidence="25">
    <location>
        <begin position="834"/>
        <end position="873"/>
    </location>
</feature>
<feature type="transmembrane region" description="Helical" evidence="26">
    <location>
        <begin position="119"/>
        <end position="140"/>
    </location>
</feature>
<evidence type="ECO:0000259" key="28">
    <source>
        <dbReference type="PROSITE" id="PS50929"/>
    </source>
</evidence>
<dbReference type="CDD" id="cd03244">
    <property type="entry name" value="ABCC_MRP_domain2"/>
    <property type="match status" value="1"/>
</dbReference>
<dbReference type="CDD" id="cd03250">
    <property type="entry name" value="ABCC_MRP_domain1"/>
    <property type="match status" value="1"/>
</dbReference>
<dbReference type="EC" id="7.6.2.3" evidence="15"/>
<dbReference type="InterPro" id="IPR036640">
    <property type="entry name" value="ABC1_TM_sf"/>
</dbReference>
<dbReference type="PANTHER" id="PTHR24223:SF241">
    <property type="entry name" value="MULTIDRUG RESISTANCE-ASSOCIATED PROTEIN 1"/>
    <property type="match status" value="1"/>
</dbReference>
<evidence type="ECO:0000256" key="24">
    <source>
        <dbReference type="ARBA" id="ARBA00048171"/>
    </source>
</evidence>
<evidence type="ECO:0000256" key="17">
    <source>
        <dbReference type="ARBA" id="ARBA00041009"/>
    </source>
</evidence>
<keyword evidence="9" id="KW-0378">Hydrolase</keyword>
<keyword evidence="6 26" id="KW-0812">Transmembrane</keyword>
<comment type="catalytic activity">
    <reaction evidence="16">
        <text>ATP + H2O + xenobioticSide 1 = ADP + phosphate + xenobioticSide 2.</text>
        <dbReference type="EC" id="7.6.2.2"/>
    </reaction>
</comment>
<evidence type="ECO:0000256" key="21">
    <source>
        <dbReference type="ARBA" id="ARBA00047354"/>
    </source>
</evidence>
<dbReference type="PROSITE" id="PS50893">
    <property type="entry name" value="ABC_TRANSPORTER_2"/>
    <property type="match status" value="2"/>
</dbReference>
<feature type="transmembrane region" description="Helical" evidence="26">
    <location>
        <begin position="501"/>
        <end position="529"/>
    </location>
</feature>
<dbReference type="PROSITE" id="PS00211">
    <property type="entry name" value="ABC_TRANSPORTER_1"/>
    <property type="match status" value="2"/>
</dbReference>
<dbReference type="SUPFAM" id="SSF52540">
    <property type="entry name" value="P-loop containing nucleoside triphosphate hydrolases"/>
    <property type="match status" value="2"/>
</dbReference>
<evidence type="ECO:0000256" key="15">
    <source>
        <dbReference type="ARBA" id="ARBA00024220"/>
    </source>
</evidence>
<keyword evidence="11" id="KW-1278">Translocase</keyword>
<feature type="transmembrane region" description="Helical" evidence="26">
    <location>
        <begin position="1036"/>
        <end position="1064"/>
    </location>
</feature>
<keyword evidence="12 26" id="KW-1133">Transmembrane helix</keyword>
<evidence type="ECO:0000313" key="29">
    <source>
        <dbReference type="Ensembl" id="ENSBOBP00000014533.1"/>
    </source>
</evidence>
<dbReference type="GO" id="GO:0015431">
    <property type="term" value="F:ABC-type glutathione S-conjugate transporter activity"/>
    <property type="evidence" value="ECO:0007669"/>
    <property type="project" value="UniProtKB-EC"/>
</dbReference>
<feature type="domain" description="ABC transporter" evidence="27">
    <location>
        <begin position="1230"/>
        <end position="1462"/>
    </location>
</feature>
<evidence type="ECO:0000256" key="2">
    <source>
        <dbReference type="ARBA" id="ARBA00009726"/>
    </source>
</evidence>
<protein>
    <recommendedName>
        <fullName evidence="17">Multidrug resistance-associated protein 1</fullName>
        <ecNumber evidence="3">7.6.2.2</ecNumber>
        <ecNumber evidence="15">7.6.2.3</ecNumber>
    </recommendedName>
    <alternativeName>
        <fullName evidence="20">ATP-binding cassette sub-family C member 1</fullName>
    </alternativeName>
    <alternativeName>
        <fullName evidence="19">Glutathione-S-conjugate-translocating ATPase ABCC1</fullName>
    </alternativeName>
    <alternativeName>
        <fullName evidence="18">Leukotriene C(4) transporter</fullName>
    </alternativeName>
</protein>
<evidence type="ECO:0000259" key="27">
    <source>
        <dbReference type="PROSITE" id="PS50893"/>
    </source>
</evidence>
<dbReference type="CDD" id="cd18603">
    <property type="entry name" value="ABC_6TM_MRP1_2_3_6_D2_like"/>
    <property type="match status" value="1"/>
</dbReference>
<feature type="transmembrane region" description="Helical" evidence="26">
    <location>
        <begin position="152"/>
        <end position="174"/>
    </location>
</feature>
<dbReference type="FunFam" id="3.40.50.300:FF:000293">
    <property type="entry name" value="ATP binding cassette subfamily C member 1"/>
    <property type="match status" value="1"/>
</dbReference>
<name>A0A8C0F947_BUBBB</name>
<keyword evidence="8" id="KW-0547">Nucleotide-binding</keyword>
<feature type="transmembrane region" description="Helical" evidence="26">
    <location>
        <begin position="541"/>
        <end position="565"/>
    </location>
</feature>
<dbReference type="GO" id="GO:0005524">
    <property type="term" value="F:ATP binding"/>
    <property type="evidence" value="ECO:0007669"/>
    <property type="project" value="UniProtKB-KW"/>
</dbReference>
<dbReference type="InterPro" id="IPR003439">
    <property type="entry name" value="ABC_transporter-like_ATP-bd"/>
</dbReference>
<evidence type="ECO:0000256" key="1">
    <source>
        <dbReference type="ARBA" id="ARBA00004651"/>
    </source>
</evidence>
<dbReference type="InterPro" id="IPR017871">
    <property type="entry name" value="ABC_transporter-like_CS"/>
</dbReference>